<protein>
    <submittedName>
        <fullName evidence="1">Thioredoxin family protein</fullName>
    </submittedName>
</protein>
<dbReference type="InterPro" id="IPR036249">
    <property type="entry name" value="Thioredoxin-like_sf"/>
</dbReference>
<dbReference type="CDD" id="cd01659">
    <property type="entry name" value="TRX_superfamily"/>
    <property type="match status" value="1"/>
</dbReference>
<dbReference type="Gene3D" id="3.40.30.10">
    <property type="entry name" value="Glutaredoxin"/>
    <property type="match status" value="1"/>
</dbReference>
<dbReference type="Pfam" id="PF14595">
    <property type="entry name" value="Thioredoxin_9"/>
    <property type="match status" value="1"/>
</dbReference>
<reference evidence="1 2" key="1">
    <citation type="submission" date="2020-11" db="EMBL/GenBank/DDBJ databases">
        <title>Winogradskyella marina sp. nov., isolated from marine sediment.</title>
        <authorList>
            <person name="Bo J."/>
            <person name="Wang S."/>
            <person name="Song X."/>
            <person name="Du Z."/>
        </authorList>
    </citation>
    <scope>NUCLEOTIDE SEQUENCE [LARGE SCALE GENOMIC DNA]</scope>
    <source>
        <strain evidence="1 2">F6397</strain>
    </source>
</reference>
<sequence>MNTETLTLNDIISESLKNSMTYAEYRALVTTLVEEQSATGNDKSEAIVAYTQLNDRRMRRWDKTAKVADATKSTIENFDKKVTWLVISESWCGDAAHVMPILNKVAELNDAIDYKIVLRDDNEALMDQFLTNGGKSIPKLIMLDSETNTVLNTYGPRPTVATNMVQAYKAEHGMLTPEFKEDLQRWYNKDKGQSTIEDLVNLLK</sequence>
<gene>
    <name evidence="1" type="ORF">ITJ86_03070</name>
</gene>
<accession>A0ABS0EFB0</accession>
<dbReference type="Proteomes" id="UP000611215">
    <property type="component" value="Unassembled WGS sequence"/>
</dbReference>
<dbReference type="EMBL" id="JADOET010000001">
    <property type="protein sequence ID" value="MBF8148861.1"/>
    <property type="molecule type" value="Genomic_DNA"/>
</dbReference>
<proteinExistence type="predicted"/>
<evidence type="ECO:0000313" key="2">
    <source>
        <dbReference type="Proteomes" id="UP000611215"/>
    </source>
</evidence>
<dbReference type="RefSeq" id="WP_195870127.1">
    <property type="nucleotide sequence ID" value="NZ_JADOET010000001.1"/>
</dbReference>
<keyword evidence="2" id="KW-1185">Reference proteome</keyword>
<comment type="caution">
    <text evidence="1">The sequence shown here is derived from an EMBL/GenBank/DDBJ whole genome shotgun (WGS) entry which is preliminary data.</text>
</comment>
<organism evidence="1 2">
    <name type="scientific">Winogradskyella marina</name>
    <dbReference type="NCBI Taxonomy" id="2785530"/>
    <lineage>
        <taxon>Bacteria</taxon>
        <taxon>Pseudomonadati</taxon>
        <taxon>Bacteroidota</taxon>
        <taxon>Flavobacteriia</taxon>
        <taxon>Flavobacteriales</taxon>
        <taxon>Flavobacteriaceae</taxon>
        <taxon>Winogradskyella</taxon>
    </lineage>
</organism>
<dbReference type="SUPFAM" id="SSF52833">
    <property type="entry name" value="Thioredoxin-like"/>
    <property type="match status" value="1"/>
</dbReference>
<evidence type="ECO:0000313" key="1">
    <source>
        <dbReference type="EMBL" id="MBF8148861.1"/>
    </source>
</evidence>
<name>A0ABS0EFB0_9FLAO</name>